<accession>A0ABQ6GM61</accession>
<dbReference type="Proteomes" id="UP001157114">
    <property type="component" value="Unassembled WGS sequence"/>
</dbReference>
<gene>
    <name evidence="6" type="ORF">MU1_44630</name>
</gene>
<comment type="similarity">
    <text evidence="2 4">Belongs to the UDP-N-acetylglucosamine 2-epimerase family.</text>
</comment>
<evidence type="ECO:0000256" key="4">
    <source>
        <dbReference type="RuleBase" id="RU003513"/>
    </source>
</evidence>
<keyword evidence="7" id="KW-1185">Reference proteome</keyword>
<dbReference type="EMBL" id="BSSQ01000017">
    <property type="protein sequence ID" value="GLX70117.1"/>
    <property type="molecule type" value="Genomic_DNA"/>
</dbReference>
<comment type="caution">
    <text evidence="6">The sequence shown here is derived from an EMBL/GenBank/DDBJ whole genome shotgun (WGS) entry which is preliminary data.</text>
</comment>
<sequence>MSKLKVMTIFGTRPEAVKMAPLVLELNKHADQIESIVCVTAQHRQMLDQVLDFFEIQPNYDLNVMKDRQTLTETTVRVLEGLDPVLAEAKPDIVLVHGDTQTTFLASYASFLKQIQVGHVEAGLRTWNKLSPYPEEMNRQLAGVLSDVHFAPTEWSAGNLRKENKSEASIYVTGNTATDVFQYTVDPSFSHPVIEWAKGKRMILMTAHRREALGEPHRNIFRAVKRIADEHEDVAIVYAVHPNPAVREPANEILGNHPRIQLIEPLDVFEFHNFYPHAYMILTDSGGLQEEAPSFGVPTLVLRDTTERPEGIEAGTLELVGTDEELVYSRTRALLNDAALYEKMSKSANPYGDGQASARIVQAILHHFGKTDKRPESFTQRS</sequence>
<evidence type="ECO:0000313" key="6">
    <source>
        <dbReference type="EMBL" id="GLX70117.1"/>
    </source>
</evidence>
<dbReference type="InterPro" id="IPR003331">
    <property type="entry name" value="UDP_GlcNAc_Epimerase_2_dom"/>
</dbReference>
<reference evidence="6 7" key="1">
    <citation type="submission" date="2023-03" db="EMBL/GenBank/DDBJ databases">
        <title>Draft genome sequence of the bacteria which degrade cell wall of Tricholomamatutake.</title>
        <authorList>
            <person name="Konishi Y."/>
            <person name="Fukuta Y."/>
            <person name="Shirasaka N."/>
        </authorList>
    </citation>
    <scope>NUCLEOTIDE SEQUENCE [LARGE SCALE GENOMIC DNA]</scope>
    <source>
        <strain evidence="7">mu1</strain>
    </source>
</reference>
<keyword evidence="1 4" id="KW-0413">Isomerase</keyword>
<dbReference type="RefSeq" id="WP_284240890.1">
    <property type="nucleotide sequence ID" value="NZ_BSSQ01000017.1"/>
</dbReference>
<dbReference type="CDD" id="cd03786">
    <property type="entry name" value="GTB_UDP-GlcNAc_2-Epimerase"/>
    <property type="match status" value="1"/>
</dbReference>
<dbReference type="Gene3D" id="3.40.50.2000">
    <property type="entry name" value="Glycogen Phosphorylase B"/>
    <property type="match status" value="2"/>
</dbReference>
<dbReference type="Pfam" id="PF02350">
    <property type="entry name" value="Epimerase_2"/>
    <property type="match status" value="1"/>
</dbReference>
<protein>
    <recommendedName>
        <fullName evidence="3">UDP-N-acetylglucosamine 2-epimerase (non-hydrolyzing)</fullName>
        <ecNumber evidence="3">5.1.3.14</ecNumber>
    </recommendedName>
</protein>
<evidence type="ECO:0000256" key="1">
    <source>
        <dbReference type="ARBA" id="ARBA00023235"/>
    </source>
</evidence>
<proteinExistence type="inferred from homology"/>
<feature type="domain" description="UDP-N-acetylglucosamine 2-epimerase" evidence="5">
    <location>
        <begin position="29"/>
        <end position="364"/>
    </location>
</feature>
<evidence type="ECO:0000256" key="2">
    <source>
        <dbReference type="ARBA" id="ARBA00038209"/>
    </source>
</evidence>
<organism evidence="6 7">
    <name type="scientific">Paenibacillus glycanilyticus</name>
    <dbReference type="NCBI Taxonomy" id="126569"/>
    <lineage>
        <taxon>Bacteria</taxon>
        <taxon>Bacillati</taxon>
        <taxon>Bacillota</taxon>
        <taxon>Bacilli</taxon>
        <taxon>Bacillales</taxon>
        <taxon>Paenibacillaceae</taxon>
        <taxon>Paenibacillus</taxon>
    </lineage>
</organism>
<dbReference type="EC" id="5.1.3.14" evidence="3"/>
<evidence type="ECO:0000259" key="5">
    <source>
        <dbReference type="Pfam" id="PF02350"/>
    </source>
</evidence>
<dbReference type="PANTHER" id="PTHR43174">
    <property type="entry name" value="UDP-N-ACETYLGLUCOSAMINE 2-EPIMERASE"/>
    <property type="match status" value="1"/>
</dbReference>
<name>A0ABQ6GM61_9BACL</name>
<dbReference type="SUPFAM" id="SSF53756">
    <property type="entry name" value="UDP-Glycosyltransferase/glycogen phosphorylase"/>
    <property type="match status" value="1"/>
</dbReference>
<dbReference type="InterPro" id="IPR029767">
    <property type="entry name" value="WecB-like"/>
</dbReference>
<dbReference type="PANTHER" id="PTHR43174:SF2">
    <property type="entry name" value="UDP-N-ACETYLGLUCOSAMINE 2-EPIMERASE"/>
    <property type="match status" value="1"/>
</dbReference>
<evidence type="ECO:0000256" key="3">
    <source>
        <dbReference type="ARBA" id="ARBA00038858"/>
    </source>
</evidence>
<evidence type="ECO:0000313" key="7">
    <source>
        <dbReference type="Proteomes" id="UP001157114"/>
    </source>
</evidence>
<dbReference type="NCBIfam" id="TIGR00236">
    <property type="entry name" value="wecB"/>
    <property type="match status" value="1"/>
</dbReference>